<feature type="transmembrane region" description="Helical" evidence="5">
    <location>
        <begin position="139"/>
        <end position="161"/>
    </location>
</feature>
<comment type="caution">
    <text evidence="7">The sequence shown here is derived from an EMBL/GenBank/DDBJ whole genome shotgun (WGS) entry which is preliminary data.</text>
</comment>
<protein>
    <submittedName>
        <fullName evidence="7">MFS transporter</fullName>
    </submittedName>
</protein>
<reference evidence="7" key="1">
    <citation type="submission" date="2020-08" db="EMBL/GenBank/DDBJ databases">
        <title>Hyunsoonleella sp. strain SJ7 genome sequencing and assembly.</title>
        <authorList>
            <person name="Kim I."/>
        </authorList>
    </citation>
    <scope>NUCLEOTIDE SEQUENCE</scope>
    <source>
        <strain evidence="7">SJ7</strain>
    </source>
</reference>
<proteinExistence type="predicted"/>
<dbReference type="InterPro" id="IPR020846">
    <property type="entry name" value="MFS_dom"/>
</dbReference>
<dbReference type="InterPro" id="IPR000849">
    <property type="entry name" value="Sugar_P_transporter"/>
</dbReference>
<feature type="domain" description="Major facilitator superfamily (MFS) profile" evidence="6">
    <location>
        <begin position="15"/>
        <end position="424"/>
    </location>
</feature>
<dbReference type="InterPro" id="IPR036259">
    <property type="entry name" value="MFS_trans_sf"/>
</dbReference>
<keyword evidence="3 5" id="KW-1133">Transmembrane helix</keyword>
<feature type="transmembrane region" description="Helical" evidence="5">
    <location>
        <begin position="12"/>
        <end position="28"/>
    </location>
</feature>
<dbReference type="RefSeq" id="WP_186562835.1">
    <property type="nucleotide sequence ID" value="NZ_JACNMF010000004.1"/>
</dbReference>
<feature type="transmembrane region" description="Helical" evidence="5">
    <location>
        <begin position="336"/>
        <end position="362"/>
    </location>
</feature>
<name>A0A923HC76_9FLAO</name>
<feature type="transmembrane region" description="Helical" evidence="5">
    <location>
        <begin position="401"/>
        <end position="420"/>
    </location>
</feature>
<evidence type="ECO:0000256" key="2">
    <source>
        <dbReference type="ARBA" id="ARBA00022692"/>
    </source>
</evidence>
<dbReference type="PIRSF" id="PIRSF002808">
    <property type="entry name" value="Hexose_phosphate_transp"/>
    <property type="match status" value="1"/>
</dbReference>
<accession>A0A923HC76</accession>
<evidence type="ECO:0000256" key="4">
    <source>
        <dbReference type="ARBA" id="ARBA00023136"/>
    </source>
</evidence>
<dbReference type="InterPro" id="IPR011701">
    <property type="entry name" value="MFS"/>
</dbReference>
<organism evidence="7 8">
    <name type="scientific">Hyunsoonleella aquatilis</name>
    <dbReference type="NCBI Taxonomy" id="2762758"/>
    <lineage>
        <taxon>Bacteria</taxon>
        <taxon>Pseudomonadati</taxon>
        <taxon>Bacteroidota</taxon>
        <taxon>Flavobacteriia</taxon>
        <taxon>Flavobacteriales</taxon>
        <taxon>Flavobacteriaceae</taxon>
    </lineage>
</organism>
<keyword evidence="4 5" id="KW-0472">Membrane</keyword>
<feature type="transmembrane region" description="Helical" evidence="5">
    <location>
        <begin position="48"/>
        <end position="73"/>
    </location>
</feature>
<feature type="transmembrane region" description="Helical" evidence="5">
    <location>
        <begin position="80"/>
        <end position="99"/>
    </location>
</feature>
<sequence>MPSLNKKSSKKRYNILTLIFGTVVINYLDRTNISVAASAISESLELSTVQMGSIFSVFGIAYAALQIPGGIIVDKVRLRFLYAMMLFLWSVATLFQGFVNSFKVLLGLRASIGVFEAPSYPANNAIVTKWFPETERASAIAIYTSGQFIGLAFLFPVLTLIQDKVGWRGLLIISGIIGIVWAVVWYAFYRDPDQHKTVSKVELKLIKDGGGFSKKLKTPNEKEKFNWNDFFEAFKHRKLWGIYLGQFCMGSMSIFFLTWFPTYLVEYRGFDFIKSGFLASIPFLAAFCGVLLAGFSSDFLVKKGKTPEFARKAPVLIGLSLSTLIIGANFTDSTFLIILFLTIAFFGNGLASITWVFVSLIAPKRIIGLVGGVFNLIGGLSAVVVPFVIGVLVQEGDFSPALFFIGILTVIGFLSFLLVVGKVKRIELDGGKDDIKNIGS</sequence>
<gene>
    <name evidence="7" type="ORF">H7U19_12370</name>
</gene>
<dbReference type="PROSITE" id="PS50850">
    <property type="entry name" value="MFS"/>
    <property type="match status" value="1"/>
</dbReference>
<dbReference type="AlphaFoldDB" id="A0A923HC76"/>
<dbReference type="GO" id="GO:0016020">
    <property type="term" value="C:membrane"/>
    <property type="evidence" value="ECO:0007669"/>
    <property type="project" value="UniProtKB-SubCell"/>
</dbReference>
<dbReference type="Proteomes" id="UP000656244">
    <property type="component" value="Unassembled WGS sequence"/>
</dbReference>
<evidence type="ECO:0000259" key="6">
    <source>
        <dbReference type="PROSITE" id="PS50850"/>
    </source>
</evidence>
<evidence type="ECO:0000256" key="1">
    <source>
        <dbReference type="ARBA" id="ARBA00004141"/>
    </source>
</evidence>
<dbReference type="EMBL" id="JACNMF010000004">
    <property type="protein sequence ID" value="MBC3759207.1"/>
    <property type="molecule type" value="Genomic_DNA"/>
</dbReference>
<evidence type="ECO:0000256" key="3">
    <source>
        <dbReference type="ARBA" id="ARBA00022989"/>
    </source>
</evidence>
<keyword evidence="8" id="KW-1185">Reference proteome</keyword>
<dbReference type="Gene3D" id="1.20.1250.20">
    <property type="entry name" value="MFS general substrate transporter like domains"/>
    <property type="match status" value="2"/>
</dbReference>
<evidence type="ECO:0000313" key="7">
    <source>
        <dbReference type="EMBL" id="MBC3759207.1"/>
    </source>
</evidence>
<keyword evidence="2 5" id="KW-0812">Transmembrane</keyword>
<feature type="transmembrane region" description="Helical" evidence="5">
    <location>
        <begin position="280"/>
        <end position="301"/>
    </location>
</feature>
<feature type="transmembrane region" description="Helical" evidence="5">
    <location>
        <begin position="369"/>
        <end position="389"/>
    </location>
</feature>
<dbReference type="Pfam" id="PF07690">
    <property type="entry name" value="MFS_1"/>
    <property type="match status" value="1"/>
</dbReference>
<feature type="transmembrane region" description="Helical" evidence="5">
    <location>
        <begin position="240"/>
        <end position="260"/>
    </location>
</feature>
<dbReference type="PANTHER" id="PTHR11662">
    <property type="entry name" value="SOLUTE CARRIER FAMILY 17"/>
    <property type="match status" value="1"/>
</dbReference>
<dbReference type="CDD" id="cd17319">
    <property type="entry name" value="MFS_ExuT_GudP_like"/>
    <property type="match status" value="1"/>
</dbReference>
<feature type="transmembrane region" description="Helical" evidence="5">
    <location>
        <begin position="167"/>
        <end position="189"/>
    </location>
</feature>
<dbReference type="PANTHER" id="PTHR11662:SF333">
    <property type="entry name" value="D-GALACTONATE TRANSPORTER"/>
    <property type="match status" value="1"/>
</dbReference>
<dbReference type="SUPFAM" id="SSF103473">
    <property type="entry name" value="MFS general substrate transporter"/>
    <property type="match status" value="1"/>
</dbReference>
<evidence type="ECO:0000313" key="8">
    <source>
        <dbReference type="Proteomes" id="UP000656244"/>
    </source>
</evidence>
<dbReference type="InterPro" id="IPR050382">
    <property type="entry name" value="MFS_Na/Anion_cotransporter"/>
</dbReference>
<dbReference type="GO" id="GO:0022857">
    <property type="term" value="F:transmembrane transporter activity"/>
    <property type="evidence" value="ECO:0007669"/>
    <property type="project" value="InterPro"/>
</dbReference>
<evidence type="ECO:0000256" key="5">
    <source>
        <dbReference type="SAM" id="Phobius"/>
    </source>
</evidence>
<comment type="subcellular location">
    <subcellularLocation>
        <location evidence="1">Membrane</location>
        <topology evidence="1">Multi-pass membrane protein</topology>
    </subcellularLocation>
</comment>